<dbReference type="Pfam" id="PF13087">
    <property type="entry name" value="AAA_12"/>
    <property type="match status" value="1"/>
</dbReference>
<feature type="region of interest" description="Disordered" evidence="1">
    <location>
        <begin position="897"/>
        <end position="916"/>
    </location>
</feature>
<evidence type="ECO:0000259" key="3">
    <source>
        <dbReference type="Pfam" id="PF13087"/>
    </source>
</evidence>
<dbReference type="InterPro" id="IPR027417">
    <property type="entry name" value="P-loop_NTPase"/>
</dbReference>
<gene>
    <name evidence="4" type="ORF">BG011_000303</name>
</gene>
<sequence>MLASFQLEGGSRGGRGGRGGRGRGGGGGGWNGAGFRGGRGRGDGGEGSSQGSGRGRGRGRGGVTDEQKMAIVSAQRPKTLQIAGESTDDIIVAAKADERVQHMAGFLLKKDEFEGFNSQRQIRIFINSCLLNLSNHHSVDTSGLLTDLSSSNGIARLTEIMEKPMTVDAGDSRDQVSFQYIGLPLIGILTREKVCMTTMTSKSGLLYAAVYLRWRSFLLDKVMLCMSELIRRQSLDDHHRTAHTVVQDPSVCRVSTLQGALLGIVRLVYQLIKRQQDARVEIAPLIESIHEEAARCIKIPTTSTEAQFLNRILAMEVDRLKKMVGDAHSSLLETIDGVASPGAVRQVSRGGNRTKGPNMVSLNMNYDPPGLLSKLGPRHDNDFAEISQISILPTQEETTCIRPPFLPSNDVPNAPHFLEPGWPRQLDIHFRLYREDMMDALRKGIMAFFSALEKTERGHEERLLNRKELRKHMDDNVSLNVYGNVTFHGMNCTQKQGGSIKISFAQPPQILGVKKDKRRLFWERSKKRLMQGSLVGVTSRVGTDPTNTDDSIGPNFRMIFGVVTSRDIDEMTKDEDVAHIQISLTDPNLYLMMLNTATLDGQHDKWFLVESTGAFFESYRPVLNALKTVDPATLPFGKYFAPTAHEKNEILNYGNKIDPPLYARTPGFSFDLSVILKDYPFRLDVSKEGSAAQAVNVVRSMSTLDDTQATALVETLCREVALISGPPGTGKTRIGVDLMQVLLHNKDAMNCGPIVCICYTNHALDQFLEHLLDKDVIGSRSKAERLEPYNLESLMRSKEKPFSVRQALRDVHEEWDIVSRKVERLEKALRSDYLDWEYVGPILLINNPDMWDEFDQAQDYDLDDSDEGFERVERKKYQNPYERWATGGDIREKENWNQTQAEAARNPKSTQESGYNPYNYLLEDDESEEIEQPYFYSIPSTNRPLALLRYNVWAMSRAERQRLLDSWRTEVQASMMGLMRSLLKDVENIGKKKNDAFDAVRQNILKGVSVIGMTTNGAAKCHALIEAVAPKIIICEEAGEVLESHILATLSASTQHLILIGDHKQLRPSIETYNLSSDSFIGKQHNLDRSLFERLVIAEEPFPSSELTIQRRMRPEISNLIRTALYPNLVDGDTVLAYPHVAGMGESLYFMDHAHPEDMKDQYGMQSYSNTFEVNMVEALAHYLIKNGYDKPGDIAILTPYLGQLSKMRDCLKNSFTLVIDERDQEQLDQSELDNEEKNELKGNKVVGPVTHVGVKNVALQKHLTLRTIDNYQGEEAKIVIITLVRSN</sequence>
<dbReference type="InterPro" id="IPR041679">
    <property type="entry name" value="DNA2/NAM7-like_C"/>
</dbReference>
<keyword evidence="5" id="KW-1185">Reference proteome</keyword>
<dbReference type="EMBL" id="JAAAJA010001058">
    <property type="protein sequence ID" value="KAG0248234.1"/>
    <property type="molecule type" value="Genomic_DNA"/>
</dbReference>
<dbReference type="Pfam" id="PF13086">
    <property type="entry name" value="AAA_11"/>
    <property type="match status" value="1"/>
</dbReference>
<dbReference type="Proteomes" id="UP000726737">
    <property type="component" value="Unassembled WGS sequence"/>
</dbReference>
<reference evidence="4" key="1">
    <citation type="journal article" date="2020" name="Fungal Divers.">
        <title>Resolving the Mortierellaceae phylogeny through synthesis of multi-gene phylogenetics and phylogenomics.</title>
        <authorList>
            <person name="Vandepol N."/>
            <person name="Liber J."/>
            <person name="Desiro A."/>
            <person name="Na H."/>
            <person name="Kennedy M."/>
            <person name="Barry K."/>
            <person name="Grigoriev I.V."/>
            <person name="Miller A.N."/>
            <person name="O'Donnell K."/>
            <person name="Stajich J.E."/>
            <person name="Bonito G."/>
        </authorList>
    </citation>
    <scope>NUCLEOTIDE SEQUENCE</scope>
    <source>
        <strain evidence="4">KOD948</strain>
    </source>
</reference>
<dbReference type="InterPro" id="IPR041677">
    <property type="entry name" value="DNA2/NAM7_AAA_11"/>
</dbReference>
<feature type="domain" description="DNA2/NAM7 helicase-like C-terminal" evidence="3">
    <location>
        <begin position="1087"/>
        <end position="1288"/>
    </location>
</feature>
<evidence type="ECO:0008006" key="6">
    <source>
        <dbReference type="Google" id="ProtNLM"/>
    </source>
</evidence>
<evidence type="ECO:0000313" key="4">
    <source>
        <dbReference type="EMBL" id="KAG0248234.1"/>
    </source>
</evidence>
<dbReference type="GO" id="GO:0031380">
    <property type="term" value="C:nuclear RNA-directed RNA polymerase complex"/>
    <property type="evidence" value="ECO:0007669"/>
    <property type="project" value="TreeGrafter"/>
</dbReference>
<protein>
    <recommendedName>
        <fullName evidence="6">P-loop containing nucleoside triphosphate hydrolase protein</fullName>
    </recommendedName>
</protein>
<dbReference type="PANTHER" id="PTHR10887:SF445">
    <property type="entry name" value="NFX1-TYPE ZINC FINGER-CONTAINING PROTEIN 1"/>
    <property type="match status" value="1"/>
</dbReference>
<dbReference type="InterPro" id="IPR047187">
    <property type="entry name" value="SF1_C_Upf1"/>
</dbReference>
<evidence type="ECO:0000256" key="1">
    <source>
        <dbReference type="SAM" id="MobiDB-lite"/>
    </source>
</evidence>
<evidence type="ECO:0000313" key="5">
    <source>
        <dbReference type="Proteomes" id="UP000726737"/>
    </source>
</evidence>
<accession>A0A9P6PLB6</accession>
<dbReference type="InterPro" id="IPR045055">
    <property type="entry name" value="DNA2/NAM7-like"/>
</dbReference>
<dbReference type="CDD" id="cd18808">
    <property type="entry name" value="SF1_C_Upf1"/>
    <property type="match status" value="1"/>
</dbReference>
<dbReference type="OrthoDB" id="2423195at2759"/>
<proteinExistence type="predicted"/>
<name>A0A9P6PLB6_9FUNG</name>
<evidence type="ECO:0000259" key="2">
    <source>
        <dbReference type="Pfam" id="PF13086"/>
    </source>
</evidence>
<feature type="compositionally biased region" description="Gly residues" evidence="1">
    <location>
        <begin position="10"/>
        <end position="37"/>
    </location>
</feature>
<dbReference type="GO" id="GO:0004386">
    <property type="term" value="F:helicase activity"/>
    <property type="evidence" value="ECO:0007669"/>
    <property type="project" value="InterPro"/>
</dbReference>
<dbReference type="GO" id="GO:0031048">
    <property type="term" value="P:regulatory ncRNA-mediated heterochromatin formation"/>
    <property type="evidence" value="ECO:0007669"/>
    <property type="project" value="TreeGrafter"/>
</dbReference>
<dbReference type="PANTHER" id="PTHR10887">
    <property type="entry name" value="DNA2/NAM7 HELICASE FAMILY"/>
    <property type="match status" value="1"/>
</dbReference>
<dbReference type="Gene3D" id="3.40.50.300">
    <property type="entry name" value="P-loop containing nucleotide triphosphate hydrolases"/>
    <property type="match status" value="2"/>
</dbReference>
<feature type="domain" description="DNA2/NAM7 helicase helicase" evidence="2">
    <location>
        <begin position="704"/>
        <end position="1070"/>
    </location>
</feature>
<dbReference type="SUPFAM" id="SSF52540">
    <property type="entry name" value="P-loop containing nucleoside triphosphate hydrolases"/>
    <property type="match status" value="1"/>
</dbReference>
<comment type="caution">
    <text evidence="4">The sequence shown here is derived from an EMBL/GenBank/DDBJ whole genome shotgun (WGS) entry which is preliminary data.</text>
</comment>
<feature type="region of interest" description="Disordered" evidence="1">
    <location>
        <begin position="1"/>
        <end position="65"/>
    </location>
</feature>
<feature type="non-terminal residue" evidence="4">
    <location>
        <position position="1288"/>
    </location>
</feature>
<feature type="compositionally biased region" description="Gly residues" evidence="1">
    <location>
        <begin position="45"/>
        <end position="54"/>
    </location>
</feature>
<organism evidence="4 5">
    <name type="scientific">Mortierella polycephala</name>
    <dbReference type="NCBI Taxonomy" id="41804"/>
    <lineage>
        <taxon>Eukaryota</taxon>
        <taxon>Fungi</taxon>
        <taxon>Fungi incertae sedis</taxon>
        <taxon>Mucoromycota</taxon>
        <taxon>Mortierellomycotina</taxon>
        <taxon>Mortierellomycetes</taxon>
        <taxon>Mortierellales</taxon>
        <taxon>Mortierellaceae</taxon>
        <taxon>Mortierella</taxon>
    </lineage>
</organism>